<dbReference type="InterPro" id="IPR050951">
    <property type="entry name" value="Retrovirus_Pol_polyprotein"/>
</dbReference>
<dbReference type="InterPro" id="IPR041588">
    <property type="entry name" value="Integrase_H2C2"/>
</dbReference>
<dbReference type="PROSITE" id="PS50994">
    <property type="entry name" value="INTEGRASE"/>
    <property type="match status" value="1"/>
</dbReference>
<dbReference type="Pfam" id="PF17921">
    <property type="entry name" value="Integrase_H2C2"/>
    <property type="match status" value="1"/>
</dbReference>
<sequence>MTLCSRLPINTIIPECHDSIYSGHLSEDRTLAKVKNSAWWPSWRKETIACCHSCYRCQKANRSTGKKLGLIIHIEEPKSFWEVGHMDWVTALPPSGDKGYNACLIIVDRYSKTHIFLPCHKDDTVMDTALLLWSRVIYHEGLFKNIISERDPKFPSALWTNIHRLFGTKLLFSIAYHPQTHGLAERIIQSLEDMVRRFCAYGL</sequence>
<evidence type="ECO:0000259" key="2">
    <source>
        <dbReference type="PROSITE" id="PS50994"/>
    </source>
</evidence>
<dbReference type="InterPro" id="IPR001584">
    <property type="entry name" value="Integrase_cat-core"/>
</dbReference>
<name>A0A9Q3ELR8_9BASI</name>
<dbReference type="GO" id="GO:0015074">
    <property type="term" value="P:DNA integration"/>
    <property type="evidence" value="ECO:0007669"/>
    <property type="project" value="InterPro"/>
</dbReference>
<dbReference type="Gene3D" id="3.30.420.10">
    <property type="entry name" value="Ribonuclease H-like superfamily/Ribonuclease H"/>
    <property type="match status" value="1"/>
</dbReference>
<dbReference type="SUPFAM" id="SSF53098">
    <property type="entry name" value="Ribonuclease H-like"/>
    <property type="match status" value="1"/>
</dbReference>
<evidence type="ECO:0000313" key="4">
    <source>
        <dbReference type="Proteomes" id="UP000765509"/>
    </source>
</evidence>
<dbReference type="InterPro" id="IPR036397">
    <property type="entry name" value="RNaseH_sf"/>
</dbReference>
<dbReference type="GO" id="GO:0003723">
    <property type="term" value="F:RNA binding"/>
    <property type="evidence" value="ECO:0007669"/>
    <property type="project" value="UniProtKB-KW"/>
</dbReference>
<dbReference type="PANTHER" id="PTHR37984">
    <property type="entry name" value="PROTEIN CBG26694"/>
    <property type="match status" value="1"/>
</dbReference>
<dbReference type="Proteomes" id="UP000765509">
    <property type="component" value="Unassembled WGS sequence"/>
</dbReference>
<evidence type="ECO:0000313" key="3">
    <source>
        <dbReference type="EMBL" id="MBW0525435.1"/>
    </source>
</evidence>
<dbReference type="PANTHER" id="PTHR37984:SF5">
    <property type="entry name" value="PROTEIN NYNRIN-LIKE"/>
    <property type="match status" value="1"/>
</dbReference>
<dbReference type="InterPro" id="IPR012337">
    <property type="entry name" value="RNaseH-like_sf"/>
</dbReference>
<keyword evidence="4" id="KW-1185">Reference proteome</keyword>
<comment type="caution">
    <text evidence="3">The sequence shown here is derived from an EMBL/GenBank/DDBJ whole genome shotgun (WGS) entry which is preliminary data.</text>
</comment>
<dbReference type="AlphaFoldDB" id="A0A9Q3ELR8"/>
<dbReference type="Gene3D" id="1.10.340.70">
    <property type="match status" value="1"/>
</dbReference>
<keyword evidence="1" id="KW-0694">RNA-binding</keyword>
<dbReference type="EMBL" id="AVOT02031809">
    <property type="protein sequence ID" value="MBW0525435.1"/>
    <property type="molecule type" value="Genomic_DNA"/>
</dbReference>
<gene>
    <name evidence="3" type="ORF">O181_065150</name>
</gene>
<reference evidence="3" key="1">
    <citation type="submission" date="2021-03" db="EMBL/GenBank/DDBJ databases">
        <title>Draft genome sequence of rust myrtle Austropuccinia psidii MF-1, a brazilian biotype.</title>
        <authorList>
            <person name="Quecine M.C."/>
            <person name="Pachon D.M.R."/>
            <person name="Bonatelli M.L."/>
            <person name="Correr F.H."/>
            <person name="Franceschini L.M."/>
            <person name="Leite T.F."/>
            <person name="Margarido G.R.A."/>
            <person name="Almeida C.A."/>
            <person name="Ferrarezi J.A."/>
            <person name="Labate C.A."/>
        </authorList>
    </citation>
    <scope>NUCLEOTIDE SEQUENCE</scope>
    <source>
        <strain evidence="3">MF-1</strain>
    </source>
</reference>
<evidence type="ECO:0000256" key="1">
    <source>
        <dbReference type="ARBA" id="ARBA00022884"/>
    </source>
</evidence>
<accession>A0A9Q3ELR8</accession>
<protein>
    <recommendedName>
        <fullName evidence="2">Integrase catalytic domain-containing protein</fullName>
    </recommendedName>
</protein>
<feature type="domain" description="Integrase catalytic" evidence="2">
    <location>
        <begin position="73"/>
        <end position="203"/>
    </location>
</feature>
<proteinExistence type="predicted"/>
<organism evidence="3 4">
    <name type="scientific">Austropuccinia psidii MF-1</name>
    <dbReference type="NCBI Taxonomy" id="1389203"/>
    <lineage>
        <taxon>Eukaryota</taxon>
        <taxon>Fungi</taxon>
        <taxon>Dikarya</taxon>
        <taxon>Basidiomycota</taxon>
        <taxon>Pucciniomycotina</taxon>
        <taxon>Pucciniomycetes</taxon>
        <taxon>Pucciniales</taxon>
        <taxon>Sphaerophragmiaceae</taxon>
        <taxon>Austropuccinia</taxon>
    </lineage>
</organism>
<dbReference type="OrthoDB" id="3158924at2759"/>
<dbReference type="GO" id="GO:0005634">
    <property type="term" value="C:nucleus"/>
    <property type="evidence" value="ECO:0007669"/>
    <property type="project" value="UniProtKB-ARBA"/>
</dbReference>